<comment type="similarity">
    <text evidence="1">Belongs to the AAA ATPase family.</text>
</comment>
<gene>
    <name evidence="5" type="ORF">IEZ26_13585</name>
</gene>
<proteinExistence type="inferred from homology"/>
<dbReference type="EMBL" id="JACXYZ010000002">
    <property type="protein sequence ID" value="MBD3925660.1"/>
    <property type="molecule type" value="Genomic_DNA"/>
</dbReference>
<dbReference type="InterPro" id="IPR003959">
    <property type="entry name" value="ATPase_AAA_core"/>
</dbReference>
<reference evidence="5 6" key="1">
    <citation type="submission" date="2020-09" db="EMBL/GenBank/DDBJ databases">
        <title>novel species in genus Nocardioides.</title>
        <authorList>
            <person name="Zhang G."/>
        </authorList>
    </citation>
    <scope>NUCLEOTIDE SEQUENCE [LARGE SCALE GENOMIC DNA]</scope>
    <source>
        <strain evidence="5 6">KCTC 39551</strain>
    </source>
</reference>
<comment type="caution">
    <text evidence="5">The sequence shown here is derived from an EMBL/GenBank/DDBJ whole genome shotgun (WGS) entry which is preliminary data.</text>
</comment>
<feature type="domain" description="AAA+ ATPase" evidence="4">
    <location>
        <begin position="119"/>
        <end position="251"/>
    </location>
</feature>
<dbReference type="SUPFAM" id="SSF52540">
    <property type="entry name" value="P-loop containing nucleoside triphosphate hydrolases"/>
    <property type="match status" value="1"/>
</dbReference>
<accession>A0ABR8NCQ3</accession>
<dbReference type="Pfam" id="PF00004">
    <property type="entry name" value="AAA"/>
    <property type="match status" value="1"/>
</dbReference>
<organism evidence="5 6">
    <name type="scientific">Nocardioides cavernae</name>
    <dbReference type="NCBI Taxonomy" id="1921566"/>
    <lineage>
        <taxon>Bacteria</taxon>
        <taxon>Bacillati</taxon>
        <taxon>Actinomycetota</taxon>
        <taxon>Actinomycetes</taxon>
        <taxon>Propionibacteriales</taxon>
        <taxon>Nocardioidaceae</taxon>
        <taxon>Nocardioides</taxon>
    </lineage>
</organism>
<dbReference type="InterPro" id="IPR050221">
    <property type="entry name" value="26S_Proteasome_ATPase"/>
</dbReference>
<evidence type="ECO:0000256" key="3">
    <source>
        <dbReference type="ARBA" id="ARBA00022840"/>
    </source>
</evidence>
<dbReference type="SMART" id="SM00382">
    <property type="entry name" value="AAA"/>
    <property type="match status" value="1"/>
</dbReference>
<dbReference type="CDD" id="cd19481">
    <property type="entry name" value="RecA-like_protease"/>
    <property type="match status" value="1"/>
</dbReference>
<name>A0ABR8NCQ3_9ACTN</name>
<dbReference type="InterPro" id="IPR027417">
    <property type="entry name" value="P-loop_NTPase"/>
</dbReference>
<evidence type="ECO:0000313" key="6">
    <source>
        <dbReference type="Proteomes" id="UP000618818"/>
    </source>
</evidence>
<sequence length="341" mass="37055">MWSAAAASNGLVLSEVDATALASTLPLGPAEIADAVARLARQPREAGEPIARLLRHVAVDQEKDALPPSVRSVATRFSWDDLVLAEKAKTELRSIAAHFTWSASVLDRWGFVDRLTYGRGVSALFSGASGTGKTMAAQVLARELGVELLLVDLSRTVSKYLGETEKNIDTAFRVAERRGALLLFDEADALFGKRSDVKDAHDRHANVEVAYLLQRMEAFEGIAILTTNLKQNIDDAFLRRLRFIVDFPLPDAAAREVIWRQAFPDRAPLADDIDFGFLGRRLQLTGGTIQQIALHAAFAAVDGGAIEMRHVLAATQRELDKLGMFDAGRALEGRAARVGAA</sequence>
<protein>
    <submittedName>
        <fullName evidence="5">ATP-binding protein</fullName>
    </submittedName>
</protein>
<dbReference type="GO" id="GO:0005524">
    <property type="term" value="F:ATP binding"/>
    <property type="evidence" value="ECO:0007669"/>
    <property type="project" value="UniProtKB-KW"/>
</dbReference>
<keyword evidence="3 5" id="KW-0067">ATP-binding</keyword>
<dbReference type="InterPro" id="IPR003593">
    <property type="entry name" value="AAA+_ATPase"/>
</dbReference>
<dbReference type="Gene3D" id="3.40.50.300">
    <property type="entry name" value="P-loop containing nucleotide triphosphate hydrolases"/>
    <property type="match status" value="1"/>
</dbReference>
<keyword evidence="2" id="KW-0547">Nucleotide-binding</keyword>
<evidence type="ECO:0000313" key="5">
    <source>
        <dbReference type="EMBL" id="MBD3925660.1"/>
    </source>
</evidence>
<evidence type="ECO:0000256" key="2">
    <source>
        <dbReference type="ARBA" id="ARBA00022741"/>
    </source>
</evidence>
<keyword evidence="6" id="KW-1185">Reference proteome</keyword>
<dbReference type="PANTHER" id="PTHR23073">
    <property type="entry name" value="26S PROTEASOME REGULATORY SUBUNIT"/>
    <property type="match status" value="1"/>
</dbReference>
<evidence type="ECO:0000256" key="1">
    <source>
        <dbReference type="ARBA" id="ARBA00006914"/>
    </source>
</evidence>
<evidence type="ECO:0000259" key="4">
    <source>
        <dbReference type="SMART" id="SM00382"/>
    </source>
</evidence>
<dbReference type="Proteomes" id="UP000618818">
    <property type="component" value="Unassembled WGS sequence"/>
</dbReference>